<dbReference type="InterPro" id="IPR052779">
    <property type="entry name" value="WDR62"/>
</dbReference>
<dbReference type="OrthoDB" id="6252103at2759"/>
<dbReference type="Pfam" id="PF00400">
    <property type="entry name" value="WD40"/>
    <property type="match status" value="3"/>
</dbReference>
<dbReference type="EMBL" id="KV460240">
    <property type="protein sequence ID" value="OBT94859.1"/>
    <property type="molecule type" value="Genomic_DNA"/>
</dbReference>
<protein>
    <submittedName>
        <fullName evidence="5">Uncharacterized protein</fullName>
    </submittedName>
</protein>
<feature type="region of interest" description="Disordered" evidence="4">
    <location>
        <begin position="108"/>
        <end position="151"/>
    </location>
</feature>
<proteinExistence type="predicted"/>
<dbReference type="Gene3D" id="2.130.10.10">
    <property type="entry name" value="YVTN repeat-like/Quinoprotein amine dehydrogenase"/>
    <property type="match status" value="3"/>
</dbReference>
<feature type="compositionally biased region" description="Basic residues" evidence="4">
    <location>
        <begin position="1072"/>
        <end position="1081"/>
    </location>
</feature>
<dbReference type="SUPFAM" id="SSF50978">
    <property type="entry name" value="WD40 repeat-like"/>
    <property type="match status" value="2"/>
</dbReference>
<sequence length="1081" mass="116022">MLFTPSNPRTIAANSGLGIKLTPNNSPYPYPRTPRSPNKCRPLYEAGLSLKRIIGTTVSSPTGFDSLPNGNIFAYVAGAAVVVVQLAEDSQYSQRFFRAHPTAVPVIPGAATTPSTPINTANDSRNRTGASLRESAIGFSPSTPTTSRAVWSDSPLSKTWTSRERIKAATCLSISRDGRFLAVGETGYTPRVLIFNLQESSDAPLVILNEHTFGVTAVSFSPDGRYLATLGSPNDGFLYMWRISSTGAARLHASNKCTSTIKSMMWMGNSLITVGTRHVKIWRVEDNTSSSPLKQRFNLDGTASTPATVTRTLSGRNCLLGGLIDATFSCAASISETKAVVCSEKGHIALVDDNNDQNQLLKVAHAGFAVTCVSVDASRKLIRIGGRLGATKIMTFDELLTPTTPPSSPFEEDFNSTAETPNGNLCAMSIINGHVVTVDSRHAIKIMKDGSEESGHVTPLTAHRGSVMGVRLLSPNSLSADFLSWDSAGNVIFWDLEGQCKGSFQVDLEQGLGGDEEVVNQCLVVRASDGGSFFVAGDKYGVIRILDGPKHTCSFVAKAHNSDVEDIAIYEGKTMTLLATSGRDRTVQLFKKMEDTWVLLQTMDEHTGSVTSVCFCDDGDKIISSSSDRTIQIRQIVTKEVGDQQVIAAIPIRVITLKATPVSMTTTDNDPSVTSVIVSMMDRTVATYDIATGKMLSTFKAADTDGNDAVVMDSLKMGKPMPGRPLILAGVSGTDKSVRIYDGCTGSFLDRGFGHTSSVTDVALLETPEQTTLISTGSDSTIMIWDLTTRTPEIISPEPTLTPDDSSPPKELTSNMPPLRRVLSKAELAEFSRPSTATTPSGRSSPPRLLRRKTSKYSMNANSPKLSMPPIPAMPSPYSFASSDDASGSRRSSPRNRSRSPPPSPKGRSNLGARKASLVDLRGRNKSAGPASYNEFGSVNMATEQVCRTLRAYRKKLTSSEAIKEDGLKELDQELRLTAQAVLEKSLKTRKISEAALAGLLDQYSERLVSIFDEKLRQSLKNSVAESREAAGSTSDDPEPMPPTTRSKSLSGPSGPSEDTLSALGVVTGGSMRRKVKTGIM</sequence>
<dbReference type="InterPro" id="IPR015943">
    <property type="entry name" value="WD40/YVTN_repeat-like_dom_sf"/>
</dbReference>
<keyword evidence="2" id="KW-0677">Repeat</keyword>
<reference evidence="6" key="2">
    <citation type="journal article" date="2018" name="Nat. Commun.">
        <title>Extreme sensitivity to ultraviolet light in the fungal pathogen causing white-nose syndrome of bats.</title>
        <authorList>
            <person name="Palmer J.M."/>
            <person name="Drees K.P."/>
            <person name="Foster J.T."/>
            <person name="Lindner D.L."/>
        </authorList>
    </citation>
    <scope>NUCLEOTIDE SEQUENCE [LARGE SCALE GENOMIC DNA]</scope>
    <source>
        <strain evidence="6">UAMH 10579</strain>
    </source>
</reference>
<evidence type="ECO:0000313" key="6">
    <source>
        <dbReference type="Proteomes" id="UP000091956"/>
    </source>
</evidence>
<name>A0A1B8GG84_9PEZI</name>
<dbReference type="PROSITE" id="PS00678">
    <property type="entry name" value="WD_REPEATS_1"/>
    <property type="match status" value="1"/>
</dbReference>
<feature type="region of interest" description="Disordered" evidence="4">
    <location>
        <begin position="793"/>
        <end position="914"/>
    </location>
</feature>
<keyword evidence="6" id="KW-1185">Reference proteome</keyword>
<dbReference type="AlphaFoldDB" id="A0A1B8GG84"/>
<dbReference type="RefSeq" id="XP_018128592.1">
    <property type="nucleotide sequence ID" value="XM_018275782.2"/>
</dbReference>
<dbReference type="InterPro" id="IPR001680">
    <property type="entry name" value="WD40_rpt"/>
</dbReference>
<dbReference type="InterPro" id="IPR019775">
    <property type="entry name" value="WD40_repeat_CS"/>
</dbReference>
<evidence type="ECO:0000256" key="2">
    <source>
        <dbReference type="ARBA" id="ARBA00022737"/>
    </source>
</evidence>
<feature type="compositionally biased region" description="Low complexity" evidence="4">
    <location>
        <begin position="832"/>
        <end position="848"/>
    </location>
</feature>
<dbReference type="PANTHER" id="PTHR45589">
    <property type="entry name" value="WD REPEAT DOMAIN 62, ISOFORM G"/>
    <property type="match status" value="1"/>
</dbReference>
<feature type="compositionally biased region" description="Low complexity" evidence="4">
    <location>
        <begin position="879"/>
        <end position="891"/>
    </location>
</feature>
<reference evidence="5 6" key="1">
    <citation type="submission" date="2016-03" db="EMBL/GenBank/DDBJ databases">
        <title>Comparative genomics of Pseudogymnoascus destructans, the fungus causing white-nose syndrome of bats.</title>
        <authorList>
            <person name="Palmer J.M."/>
            <person name="Drees K.P."/>
            <person name="Foster J.T."/>
            <person name="Lindner D.L."/>
        </authorList>
    </citation>
    <scope>NUCLEOTIDE SEQUENCE [LARGE SCALE GENOMIC DNA]</scope>
    <source>
        <strain evidence="5 6">UAMH 10579</strain>
    </source>
</reference>
<accession>A0A1B8GG84</accession>
<evidence type="ECO:0000313" key="5">
    <source>
        <dbReference type="EMBL" id="OBT94859.1"/>
    </source>
</evidence>
<keyword evidence="1 3" id="KW-0853">WD repeat</keyword>
<feature type="compositionally biased region" description="Polar residues" evidence="4">
    <location>
        <begin position="1044"/>
        <end position="1060"/>
    </location>
</feature>
<dbReference type="PANTHER" id="PTHR45589:SF1">
    <property type="entry name" value="WD REPEAT DOMAIN 62, ISOFORM G"/>
    <property type="match status" value="1"/>
</dbReference>
<feature type="repeat" description="WD" evidence="3">
    <location>
        <begin position="603"/>
        <end position="633"/>
    </location>
</feature>
<feature type="compositionally biased region" description="Polar residues" evidence="4">
    <location>
        <begin position="140"/>
        <end position="151"/>
    </location>
</feature>
<evidence type="ECO:0000256" key="1">
    <source>
        <dbReference type="ARBA" id="ARBA00022574"/>
    </source>
</evidence>
<feature type="compositionally biased region" description="Polar residues" evidence="4">
    <location>
        <begin position="856"/>
        <end position="865"/>
    </location>
</feature>
<organism evidence="5 6">
    <name type="scientific">Pseudogymnoascus verrucosus</name>
    <dbReference type="NCBI Taxonomy" id="342668"/>
    <lineage>
        <taxon>Eukaryota</taxon>
        <taxon>Fungi</taxon>
        <taxon>Dikarya</taxon>
        <taxon>Ascomycota</taxon>
        <taxon>Pezizomycotina</taxon>
        <taxon>Leotiomycetes</taxon>
        <taxon>Thelebolales</taxon>
        <taxon>Thelebolaceae</taxon>
        <taxon>Pseudogymnoascus</taxon>
    </lineage>
</organism>
<feature type="repeat" description="WD" evidence="3">
    <location>
        <begin position="752"/>
        <end position="789"/>
    </location>
</feature>
<dbReference type="Proteomes" id="UP000091956">
    <property type="component" value="Unassembled WGS sequence"/>
</dbReference>
<dbReference type="GeneID" id="28839716"/>
<dbReference type="InterPro" id="IPR036322">
    <property type="entry name" value="WD40_repeat_dom_sf"/>
</dbReference>
<dbReference type="PROSITE" id="PS50082">
    <property type="entry name" value="WD_REPEATS_2"/>
    <property type="match status" value="2"/>
</dbReference>
<dbReference type="SMART" id="SM00320">
    <property type="entry name" value="WD40"/>
    <property type="match status" value="7"/>
</dbReference>
<dbReference type="PROSITE" id="PS50294">
    <property type="entry name" value="WD_REPEATS_REGION"/>
    <property type="match status" value="1"/>
</dbReference>
<dbReference type="STRING" id="342668.A0A1B8GG84"/>
<evidence type="ECO:0000256" key="3">
    <source>
        <dbReference type="PROSITE-ProRule" id="PRU00221"/>
    </source>
</evidence>
<evidence type="ECO:0000256" key="4">
    <source>
        <dbReference type="SAM" id="MobiDB-lite"/>
    </source>
</evidence>
<feature type="region of interest" description="Disordered" evidence="4">
    <location>
        <begin position="1023"/>
        <end position="1081"/>
    </location>
</feature>
<feature type="compositionally biased region" description="Polar residues" evidence="4">
    <location>
        <begin position="112"/>
        <end position="129"/>
    </location>
</feature>
<gene>
    <name evidence="5" type="ORF">VE01_06330</name>
</gene>